<reference evidence="2 3" key="2">
    <citation type="journal article" date="2017" name="Syst. Appl. Microbiol.">
        <title>Soybeans inoculated with root zone soils of Canadian native legumes harbour diverse and novel Bradyrhizobium spp. that possess agricultural potential.</title>
        <authorList>
            <person name="Bromfield E.S.P."/>
            <person name="Cloutier S."/>
            <person name="Tambong J.T."/>
            <person name="Tran Thi T.V."/>
        </authorList>
    </citation>
    <scope>NUCLEOTIDE SEQUENCE [LARGE SCALE GENOMIC DNA]</scope>
    <source>
        <strain evidence="2 3">OO99</strain>
    </source>
</reference>
<feature type="compositionally biased region" description="Polar residues" evidence="1">
    <location>
        <begin position="65"/>
        <end position="76"/>
    </location>
</feature>
<name>A0A2U8P1K3_9BRAD</name>
<evidence type="ECO:0000313" key="2">
    <source>
        <dbReference type="EMBL" id="AWL91563.1"/>
    </source>
</evidence>
<protein>
    <submittedName>
        <fullName evidence="2">Uncharacterized protein</fullName>
    </submittedName>
</protein>
<proteinExistence type="predicted"/>
<dbReference type="OrthoDB" id="8420789at2"/>
<gene>
    <name evidence="2" type="ORF">CIT37_04335</name>
</gene>
<evidence type="ECO:0000313" key="3">
    <source>
        <dbReference type="Proteomes" id="UP000215703"/>
    </source>
</evidence>
<dbReference type="Proteomes" id="UP000215703">
    <property type="component" value="Chromosome"/>
</dbReference>
<dbReference type="EMBL" id="CP029425">
    <property type="protein sequence ID" value="AWL91563.1"/>
    <property type="molecule type" value="Genomic_DNA"/>
</dbReference>
<dbReference type="KEGG" id="bot:CIT37_04335"/>
<organism evidence="2 3">
    <name type="scientific">Bradyrhizobium ottawaense</name>
    <dbReference type="NCBI Taxonomy" id="931866"/>
    <lineage>
        <taxon>Bacteria</taxon>
        <taxon>Pseudomonadati</taxon>
        <taxon>Pseudomonadota</taxon>
        <taxon>Alphaproteobacteria</taxon>
        <taxon>Hyphomicrobiales</taxon>
        <taxon>Nitrobacteraceae</taxon>
        <taxon>Bradyrhizobium</taxon>
    </lineage>
</organism>
<dbReference type="AlphaFoldDB" id="A0A2U8P1K3"/>
<accession>A0A2U8P1K3</accession>
<reference evidence="2 3" key="1">
    <citation type="journal article" date="2014" name="Int. J. Syst. Evol. Microbiol.">
        <title>Bradyrhizobium ottawaense sp. nov., a symbiotic nitrogen fixing bacterium from root nodules of soybeans in Canada.</title>
        <authorList>
            <person name="Yu X."/>
            <person name="Cloutier S."/>
            <person name="Tambong J.T."/>
            <person name="Bromfield E.S."/>
        </authorList>
    </citation>
    <scope>NUCLEOTIDE SEQUENCE [LARGE SCALE GENOMIC DNA]</scope>
    <source>
        <strain evidence="2 3">OO99</strain>
    </source>
</reference>
<feature type="region of interest" description="Disordered" evidence="1">
    <location>
        <begin position="57"/>
        <end position="76"/>
    </location>
</feature>
<sequence length="355" mass="39004">MAPSLVCQLLESCACNNLGWHPALRRERDMNVDPRNAVDTPFEVHNVVQQARRVHGQQDELGAESSATAHNSEDQASFEQQLNDLDIDDLDSAYPTPPSLCLAANSATATSSSAPGEAASEPGSCPAPSFVSARAQLAATLTGANLEVLRNEIDLAVQQAARWSPASAPSIDRDGVFDDVVRSSYVTLRRFQNQNSDCKPHTDENTSAILHVRNTARDHSSIGDHPERYPIDRARQAGWHMRGKTTTSPFVSLVEDPAKLAVSRDHWARAIANNANALHTYTVPKHSVWTPDDVMSSIALRMNAEDYDNIDADVDLMCSLGRTPTKETERLFLGGNLESYRTGREENPYKRESNE</sequence>
<evidence type="ECO:0000256" key="1">
    <source>
        <dbReference type="SAM" id="MobiDB-lite"/>
    </source>
</evidence>